<dbReference type="PROSITE" id="PS50835">
    <property type="entry name" value="IG_LIKE"/>
    <property type="match status" value="1"/>
</dbReference>
<feature type="non-terminal residue" evidence="4">
    <location>
        <position position="132"/>
    </location>
</feature>
<evidence type="ECO:0000313" key="4">
    <source>
        <dbReference type="EMBL" id="KAF7704658.1"/>
    </source>
</evidence>
<gene>
    <name evidence="4" type="ORF">HF521_021730</name>
</gene>
<dbReference type="InterPro" id="IPR003599">
    <property type="entry name" value="Ig_sub"/>
</dbReference>
<dbReference type="GO" id="GO:0007166">
    <property type="term" value="P:cell surface receptor signaling pathway"/>
    <property type="evidence" value="ECO:0007669"/>
    <property type="project" value="TreeGrafter"/>
</dbReference>
<comment type="caution">
    <text evidence="4">The sequence shown here is derived from an EMBL/GenBank/DDBJ whole genome shotgun (WGS) entry which is preliminary data.</text>
</comment>
<dbReference type="EMBL" id="JABFDY010000008">
    <property type="protein sequence ID" value="KAF7704658.1"/>
    <property type="molecule type" value="Genomic_DNA"/>
</dbReference>
<keyword evidence="1" id="KW-0732">Signal</keyword>
<dbReference type="AlphaFoldDB" id="A0A8T0BBZ1"/>
<feature type="non-terminal residue" evidence="4">
    <location>
        <position position="1"/>
    </location>
</feature>
<dbReference type="SUPFAM" id="SSF48726">
    <property type="entry name" value="Immunoglobulin"/>
    <property type="match status" value="1"/>
</dbReference>
<protein>
    <recommendedName>
        <fullName evidence="3">Ig-like domain-containing protein</fullName>
    </recommendedName>
</protein>
<evidence type="ECO:0000256" key="2">
    <source>
        <dbReference type="ARBA" id="ARBA00022859"/>
    </source>
</evidence>
<keyword evidence="5" id="KW-1185">Reference proteome</keyword>
<dbReference type="InterPro" id="IPR036179">
    <property type="entry name" value="Ig-like_dom_sf"/>
</dbReference>
<dbReference type="InterPro" id="IPR013783">
    <property type="entry name" value="Ig-like_fold"/>
</dbReference>
<dbReference type="Pfam" id="PF07686">
    <property type="entry name" value="V-set"/>
    <property type="match status" value="1"/>
</dbReference>
<dbReference type="Gene3D" id="2.60.40.10">
    <property type="entry name" value="Immunoglobulins"/>
    <property type="match status" value="1"/>
</dbReference>
<evidence type="ECO:0000313" key="5">
    <source>
        <dbReference type="Proteomes" id="UP000606274"/>
    </source>
</evidence>
<name>A0A8T0BBZ1_SILME</name>
<dbReference type="SMART" id="SM00406">
    <property type="entry name" value="IGv"/>
    <property type="match status" value="1"/>
</dbReference>
<dbReference type="InterPro" id="IPR013106">
    <property type="entry name" value="Ig_V-set"/>
</dbReference>
<evidence type="ECO:0000259" key="3">
    <source>
        <dbReference type="PROSITE" id="PS50835"/>
    </source>
</evidence>
<proteinExistence type="predicted"/>
<keyword evidence="2" id="KW-0391">Immunity</keyword>
<dbReference type="GO" id="GO:0002376">
    <property type="term" value="P:immune system process"/>
    <property type="evidence" value="ECO:0007669"/>
    <property type="project" value="UniProtKB-KW"/>
</dbReference>
<reference evidence="4" key="1">
    <citation type="submission" date="2020-08" db="EMBL/GenBank/DDBJ databases">
        <title>Chromosome-level assembly of Southern catfish (Silurus meridionalis) provides insights into visual adaptation to the nocturnal and benthic lifestyles.</title>
        <authorList>
            <person name="Zhang Y."/>
            <person name="Wang D."/>
            <person name="Peng Z."/>
        </authorList>
    </citation>
    <scope>NUCLEOTIDE SEQUENCE</scope>
    <source>
        <strain evidence="4">SWU-2019-XX</strain>
        <tissue evidence="4">Muscle</tissue>
    </source>
</reference>
<dbReference type="PANTHER" id="PTHR23268:SF102">
    <property type="entry name" value="IMMUNOGLOBULIN V-SET DOMAIN-CONTAINING PROTEIN"/>
    <property type="match status" value="1"/>
</dbReference>
<dbReference type="SMART" id="SM00409">
    <property type="entry name" value="IG"/>
    <property type="match status" value="1"/>
</dbReference>
<dbReference type="GO" id="GO:0005886">
    <property type="term" value="C:plasma membrane"/>
    <property type="evidence" value="ECO:0007669"/>
    <property type="project" value="TreeGrafter"/>
</dbReference>
<organism evidence="4 5">
    <name type="scientific">Silurus meridionalis</name>
    <name type="common">Southern catfish</name>
    <name type="synonym">Silurus soldatovi meridionalis</name>
    <dbReference type="NCBI Taxonomy" id="175797"/>
    <lineage>
        <taxon>Eukaryota</taxon>
        <taxon>Metazoa</taxon>
        <taxon>Chordata</taxon>
        <taxon>Craniata</taxon>
        <taxon>Vertebrata</taxon>
        <taxon>Euteleostomi</taxon>
        <taxon>Actinopterygii</taxon>
        <taxon>Neopterygii</taxon>
        <taxon>Teleostei</taxon>
        <taxon>Ostariophysi</taxon>
        <taxon>Siluriformes</taxon>
        <taxon>Siluridae</taxon>
        <taxon>Silurus</taxon>
    </lineage>
</organism>
<accession>A0A8T0BBZ1</accession>
<evidence type="ECO:0000256" key="1">
    <source>
        <dbReference type="ARBA" id="ARBA00022729"/>
    </source>
</evidence>
<dbReference type="InterPro" id="IPR007110">
    <property type="entry name" value="Ig-like_dom"/>
</dbReference>
<dbReference type="PANTHER" id="PTHR23268">
    <property type="entry name" value="T-CELL RECEPTOR BETA CHAIN"/>
    <property type="match status" value="1"/>
</dbReference>
<feature type="domain" description="Ig-like" evidence="3">
    <location>
        <begin position="24"/>
        <end position="112"/>
    </location>
</feature>
<dbReference type="Proteomes" id="UP000606274">
    <property type="component" value="Unassembled WGS sequence"/>
</dbReference>
<sequence>LVASHRVEQSPPDIIQNHTDFAQLYCSYAVKNFEQILWYKQSMENNLIYLGYQNVKYTYSEKDTRINLGKDKIRSATFNINSLTAKDSGVYFCAVQIHRVSGAPSSSTKTLLAEDSGVTQIPSVSWHLKGKS</sequence>
<dbReference type="InterPro" id="IPR050413">
    <property type="entry name" value="TCR_beta_variable"/>
</dbReference>